<reference evidence="3 4" key="1">
    <citation type="submission" date="2019-08" db="EMBL/GenBank/DDBJ databases">
        <title>Aureimonas fodiniaquatilis sp. nov., isolated from a coal mine wastewater.</title>
        <authorList>
            <person name="Kim W."/>
        </authorList>
    </citation>
    <scope>NUCLEOTIDE SEQUENCE [LARGE SCALE GENOMIC DNA]</scope>
    <source>
        <strain evidence="3 4">CAU 1482</strain>
    </source>
</reference>
<dbReference type="InterPro" id="IPR028098">
    <property type="entry name" value="Glyco_trans_4-like_N"/>
</dbReference>
<dbReference type="OrthoDB" id="9783380at2"/>
<dbReference type="AlphaFoldDB" id="A0A5B0DWN6"/>
<gene>
    <name evidence="3" type="ORF">FPY71_09895</name>
</gene>
<organism evidence="3 4">
    <name type="scientific">Aureimonas fodinaquatilis</name>
    <dbReference type="NCBI Taxonomy" id="2565783"/>
    <lineage>
        <taxon>Bacteria</taxon>
        <taxon>Pseudomonadati</taxon>
        <taxon>Pseudomonadota</taxon>
        <taxon>Alphaproteobacteria</taxon>
        <taxon>Hyphomicrobiales</taxon>
        <taxon>Aurantimonadaceae</taxon>
        <taxon>Aureimonas</taxon>
    </lineage>
</organism>
<keyword evidence="4" id="KW-1185">Reference proteome</keyword>
<dbReference type="RefSeq" id="WP_149300069.1">
    <property type="nucleotide sequence ID" value="NZ_VTWH01000002.1"/>
</dbReference>
<dbReference type="PANTHER" id="PTHR46401:SF2">
    <property type="entry name" value="GLYCOSYLTRANSFERASE WBBK-RELATED"/>
    <property type="match status" value="1"/>
</dbReference>
<dbReference type="Gene3D" id="3.40.50.2000">
    <property type="entry name" value="Glycogen Phosphorylase B"/>
    <property type="match status" value="2"/>
</dbReference>
<feature type="domain" description="Glycosyltransferase subfamily 4-like N-terminal" evidence="2">
    <location>
        <begin position="52"/>
        <end position="289"/>
    </location>
</feature>
<comment type="caution">
    <text evidence="3">The sequence shown here is derived from an EMBL/GenBank/DDBJ whole genome shotgun (WGS) entry which is preliminary data.</text>
</comment>
<dbReference type="SUPFAM" id="SSF53756">
    <property type="entry name" value="UDP-Glycosyltransferase/glycogen phosphorylase"/>
    <property type="match status" value="1"/>
</dbReference>
<evidence type="ECO:0000313" key="4">
    <source>
        <dbReference type="Proteomes" id="UP000324738"/>
    </source>
</evidence>
<dbReference type="Proteomes" id="UP000324738">
    <property type="component" value="Unassembled WGS sequence"/>
</dbReference>
<dbReference type="CDD" id="cd03801">
    <property type="entry name" value="GT4_PimA-like"/>
    <property type="match status" value="1"/>
</dbReference>
<name>A0A5B0DWN6_9HYPH</name>
<dbReference type="GO" id="GO:0009103">
    <property type="term" value="P:lipopolysaccharide biosynthetic process"/>
    <property type="evidence" value="ECO:0007669"/>
    <property type="project" value="TreeGrafter"/>
</dbReference>
<evidence type="ECO:0000313" key="3">
    <source>
        <dbReference type="EMBL" id="KAA0970778.1"/>
    </source>
</evidence>
<proteinExistence type="predicted"/>
<evidence type="ECO:0000259" key="2">
    <source>
        <dbReference type="Pfam" id="PF13579"/>
    </source>
</evidence>
<sequence length="507" mass="56395">MISGHFFKLLRSVKPLVTAQVPVPTREPEADVSARKKPLALCIVSNPGTHDSRVLKQAASLVTGGYDVLVYARSASDVPDREVVDGIRFERLPMFDFDPPTTTSLRERAFELFGEEACGLRSLYMRVIGLKLSAEQLERALPAFKRRIKNCPSGTPERDAASEAFQRKRSEWQTAYQLYDSERRAAFPQLKFYLFTLNLMTYGLREKPSIIHSHDLYPLAIATCWAEENSAAVVFDAHELETARMPQLSDENASFVDRIERHLLKKTDGLITVSDGIARIYAGKFTNGTPLVIHNAPDLRQKNHDGPDIRSLAGIHPHTPLIAYTGNVGREGRGLHLVTEALRSLPEYHLAILGPRHAANDAWLMEKAAEHGVAERVHLLAPVAPHAVVMATRTADIGICPIQDASLSYRLSMPNKLFEMALSGIPLCVSDLPEMKRFVERNRLGVSMDQTDPSAIAAAIEHVYHNRAAYTPDAVAGASLMKNYSWAAQEKKLLRGYRAFKLNSLNN</sequence>
<dbReference type="Pfam" id="PF13692">
    <property type="entry name" value="Glyco_trans_1_4"/>
    <property type="match status" value="1"/>
</dbReference>
<evidence type="ECO:0000256" key="1">
    <source>
        <dbReference type="ARBA" id="ARBA00022679"/>
    </source>
</evidence>
<dbReference type="PANTHER" id="PTHR46401">
    <property type="entry name" value="GLYCOSYLTRANSFERASE WBBK-RELATED"/>
    <property type="match status" value="1"/>
</dbReference>
<accession>A0A5B0DWN6</accession>
<dbReference type="EMBL" id="VTWH01000002">
    <property type="protein sequence ID" value="KAA0970778.1"/>
    <property type="molecule type" value="Genomic_DNA"/>
</dbReference>
<protein>
    <submittedName>
        <fullName evidence="3">Glycosyltransferase family 4 protein</fullName>
    </submittedName>
</protein>
<dbReference type="GO" id="GO:0016757">
    <property type="term" value="F:glycosyltransferase activity"/>
    <property type="evidence" value="ECO:0007669"/>
    <property type="project" value="TreeGrafter"/>
</dbReference>
<dbReference type="Pfam" id="PF13579">
    <property type="entry name" value="Glyco_trans_4_4"/>
    <property type="match status" value="1"/>
</dbReference>
<keyword evidence="1 3" id="KW-0808">Transferase</keyword>